<organism evidence="8 9">
    <name type="scientific">Acetivibrio saccincola</name>
    <dbReference type="NCBI Taxonomy" id="1677857"/>
    <lineage>
        <taxon>Bacteria</taxon>
        <taxon>Bacillati</taxon>
        <taxon>Bacillota</taxon>
        <taxon>Clostridia</taxon>
        <taxon>Eubacteriales</taxon>
        <taxon>Oscillospiraceae</taxon>
        <taxon>Acetivibrio</taxon>
    </lineage>
</organism>
<feature type="transmembrane region" description="Helical" evidence="7">
    <location>
        <begin position="280"/>
        <end position="299"/>
    </location>
</feature>
<dbReference type="Proteomes" id="UP000233534">
    <property type="component" value="Chromosome"/>
</dbReference>
<reference evidence="8 9" key="1">
    <citation type="submission" date="2017-12" db="EMBL/GenBank/DDBJ databases">
        <title>Complete genome sequence of Herbivorax saccincola GGR1, a novel Cellulosome-producing hydrolytic bacterium in a thermophilic biogas plant, established by Illumina and Nanopore MinION sequencing.</title>
        <authorList>
            <person name="Pechtl A."/>
            <person name="Ruckert C."/>
            <person name="Koeck D.E."/>
            <person name="Maus I."/>
            <person name="Winkler A."/>
            <person name="Kalinowski J."/>
            <person name="Puhler A."/>
            <person name="Schwarz W.W."/>
            <person name="Zverlov V.V."/>
            <person name="Schluter A."/>
            <person name="Liebl W."/>
        </authorList>
    </citation>
    <scope>NUCLEOTIDE SEQUENCE [LARGE SCALE GENOMIC DNA]</scope>
    <source>
        <strain evidence="9">SR1</strain>
    </source>
</reference>
<evidence type="ECO:0000256" key="6">
    <source>
        <dbReference type="ARBA" id="ARBA00023136"/>
    </source>
</evidence>
<feature type="transmembrane region" description="Helical" evidence="7">
    <location>
        <begin position="319"/>
        <end position="336"/>
    </location>
</feature>
<dbReference type="GO" id="GO:0005886">
    <property type="term" value="C:plasma membrane"/>
    <property type="evidence" value="ECO:0007669"/>
    <property type="project" value="UniProtKB-SubCell"/>
</dbReference>
<keyword evidence="6 7" id="KW-0472">Membrane</keyword>
<feature type="transmembrane region" description="Helical" evidence="7">
    <location>
        <begin position="12"/>
        <end position="33"/>
    </location>
</feature>
<dbReference type="InterPro" id="IPR047135">
    <property type="entry name" value="YsiQ"/>
</dbReference>
<evidence type="ECO:0000256" key="4">
    <source>
        <dbReference type="ARBA" id="ARBA00022692"/>
    </source>
</evidence>
<dbReference type="NCBIfam" id="TIGR00797">
    <property type="entry name" value="matE"/>
    <property type="match status" value="1"/>
</dbReference>
<dbReference type="AlphaFoldDB" id="A0A2K9E5V5"/>
<dbReference type="PANTHER" id="PTHR42925">
    <property type="entry name" value="MULTIDRUG AND TOXIN EFFLUX PROTEIN MATE FAMILY"/>
    <property type="match status" value="1"/>
</dbReference>
<proteinExistence type="predicted"/>
<protein>
    <submittedName>
        <fullName evidence="8">Multidrug resistance protein NorM</fullName>
    </submittedName>
</protein>
<evidence type="ECO:0000256" key="3">
    <source>
        <dbReference type="ARBA" id="ARBA00022475"/>
    </source>
</evidence>
<evidence type="ECO:0000256" key="2">
    <source>
        <dbReference type="ARBA" id="ARBA00022448"/>
    </source>
</evidence>
<feature type="transmembrane region" description="Helical" evidence="7">
    <location>
        <begin position="395"/>
        <end position="421"/>
    </location>
</feature>
<keyword evidence="4 7" id="KW-0812">Transmembrane</keyword>
<gene>
    <name evidence="8" type="primary">norM</name>
    <name evidence="8" type="ORF">HVS_09270</name>
</gene>
<keyword evidence="3" id="KW-1003">Cell membrane</keyword>
<feature type="transmembrane region" description="Helical" evidence="7">
    <location>
        <begin position="191"/>
        <end position="215"/>
    </location>
</feature>
<feature type="transmembrane region" description="Helical" evidence="7">
    <location>
        <begin position="131"/>
        <end position="149"/>
    </location>
</feature>
<dbReference type="CDD" id="cd13134">
    <property type="entry name" value="MATE_like_8"/>
    <property type="match status" value="1"/>
</dbReference>
<dbReference type="EMBL" id="CP025197">
    <property type="protein sequence ID" value="AUG57758.1"/>
    <property type="molecule type" value="Genomic_DNA"/>
</dbReference>
<dbReference type="PANTHER" id="PTHR42925:SF1">
    <property type="entry name" value="VIRULENCE FACTOR MVIN"/>
    <property type="match status" value="1"/>
</dbReference>
<sequence>MMANTKTNNKLTVAALTWPIFIEMLFRIMLGNIDTIMLSRYSDNAVAAVGVVNQINSILIMLYWVVSTGTAVLVSQNLGAKNERKASEVAVTATSSALIYGVVVGALIFAFSEPILRLLNVPEELMGYALIYLRITGGFSVAQAMLATLSSIIRSYGHTRITMYVTMGMNAINVIGNSLFIFGLFGVPKLGVTGVAISTVAAQILGFSVMLLIIMKNPRMRFNFRYLKPLPVQTIKDILKIGIPSAGEGAAYHLSQLTITRIITEMGTVALTTKVYTNNVMMFIMIFGIAVGQGTQILVGHLVGAGKKEEAYRTCLKSLRIALLIVFCMSIIIFTFSKNLLGLFTEDQSIIDLGSRLLLLSIFLEPGRVFNVVIINSLRAAGDVKFPVVMGVFSMWGVAVLLSFVLGITFNLGLIGVWIALGCDEWCRGLMMLFRWRSRAWQSMSLTDTSYQLQSSNT</sequence>
<keyword evidence="5 7" id="KW-1133">Transmembrane helix</keyword>
<accession>A0A2K9E5V5</accession>
<dbReference type="PIRSF" id="PIRSF006603">
    <property type="entry name" value="DinF"/>
    <property type="match status" value="1"/>
</dbReference>
<dbReference type="InterPro" id="IPR048279">
    <property type="entry name" value="MdtK-like"/>
</dbReference>
<dbReference type="GO" id="GO:0042910">
    <property type="term" value="F:xenobiotic transmembrane transporter activity"/>
    <property type="evidence" value="ECO:0007669"/>
    <property type="project" value="InterPro"/>
</dbReference>
<dbReference type="KEGG" id="hsc:HVS_09270"/>
<dbReference type="InterPro" id="IPR002528">
    <property type="entry name" value="MATE_fam"/>
</dbReference>
<evidence type="ECO:0000256" key="5">
    <source>
        <dbReference type="ARBA" id="ARBA00022989"/>
    </source>
</evidence>
<dbReference type="Pfam" id="PF01554">
    <property type="entry name" value="MatE"/>
    <property type="match status" value="2"/>
</dbReference>
<feature type="transmembrane region" description="Helical" evidence="7">
    <location>
        <begin position="161"/>
        <end position="185"/>
    </location>
</feature>
<keyword evidence="9" id="KW-1185">Reference proteome</keyword>
<name>A0A2K9E5V5_9FIRM</name>
<evidence type="ECO:0000313" key="8">
    <source>
        <dbReference type="EMBL" id="AUG57758.1"/>
    </source>
</evidence>
<dbReference type="GO" id="GO:0015297">
    <property type="term" value="F:antiporter activity"/>
    <property type="evidence" value="ECO:0007669"/>
    <property type="project" value="InterPro"/>
</dbReference>
<feature type="transmembrane region" description="Helical" evidence="7">
    <location>
        <begin position="357"/>
        <end position="375"/>
    </location>
</feature>
<feature type="transmembrane region" description="Helical" evidence="7">
    <location>
        <begin position="87"/>
        <end position="111"/>
    </location>
</feature>
<evidence type="ECO:0000256" key="7">
    <source>
        <dbReference type="SAM" id="Phobius"/>
    </source>
</evidence>
<feature type="transmembrane region" description="Helical" evidence="7">
    <location>
        <begin position="45"/>
        <end position="66"/>
    </location>
</feature>
<keyword evidence="2" id="KW-0813">Transport</keyword>
<evidence type="ECO:0000313" key="9">
    <source>
        <dbReference type="Proteomes" id="UP000233534"/>
    </source>
</evidence>
<evidence type="ECO:0000256" key="1">
    <source>
        <dbReference type="ARBA" id="ARBA00004651"/>
    </source>
</evidence>
<comment type="subcellular location">
    <subcellularLocation>
        <location evidence="1">Cell membrane</location>
        <topology evidence="1">Multi-pass membrane protein</topology>
    </subcellularLocation>
</comment>